<feature type="transmembrane region" description="Helical" evidence="1">
    <location>
        <begin position="32"/>
        <end position="51"/>
    </location>
</feature>
<keyword evidence="3" id="KW-1185">Reference proteome</keyword>
<evidence type="ECO:0000256" key="1">
    <source>
        <dbReference type="SAM" id="Phobius"/>
    </source>
</evidence>
<dbReference type="EMBL" id="LXQD01000131">
    <property type="protein sequence ID" value="RCJ36941.1"/>
    <property type="molecule type" value="Genomic_DNA"/>
</dbReference>
<feature type="transmembrane region" description="Helical" evidence="1">
    <location>
        <begin position="215"/>
        <end position="233"/>
    </location>
</feature>
<accession>A0A367RM63</accession>
<dbReference type="Proteomes" id="UP000252107">
    <property type="component" value="Unassembled WGS sequence"/>
</dbReference>
<evidence type="ECO:0000313" key="3">
    <source>
        <dbReference type="Proteomes" id="UP000252107"/>
    </source>
</evidence>
<comment type="caution">
    <text evidence="2">The sequence shown here is derived from an EMBL/GenBank/DDBJ whole genome shotgun (WGS) entry which is preliminary data.</text>
</comment>
<keyword evidence="1" id="KW-0472">Membrane</keyword>
<organism evidence="2 3">
    <name type="scientific">Nostoc minutum NIES-26</name>
    <dbReference type="NCBI Taxonomy" id="1844469"/>
    <lineage>
        <taxon>Bacteria</taxon>
        <taxon>Bacillati</taxon>
        <taxon>Cyanobacteriota</taxon>
        <taxon>Cyanophyceae</taxon>
        <taxon>Nostocales</taxon>
        <taxon>Nostocaceae</taxon>
        <taxon>Nostoc</taxon>
    </lineage>
</organism>
<evidence type="ECO:0000313" key="2">
    <source>
        <dbReference type="EMBL" id="RCJ36941.1"/>
    </source>
</evidence>
<reference evidence="2" key="1">
    <citation type="submission" date="2016-04" db="EMBL/GenBank/DDBJ databases">
        <authorList>
            <person name="Tabuchi Yagui T.R."/>
        </authorList>
    </citation>
    <scope>NUCLEOTIDE SEQUENCE [LARGE SCALE GENOMIC DNA]</scope>
    <source>
        <strain evidence="2">NIES-26</strain>
    </source>
</reference>
<keyword evidence="1" id="KW-1133">Transmembrane helix</keyword>
<feature type="transmembrane region" description="Helical" evidence="1">
    <location>
        <begin position="100"/>
        <end position="119"/>
    </location>
</feature>
<dbReference type="NCBIfam" id="NF038305">
    <property type="entry name" value="HpsJ_fam"/>
    <property type="match status" value="1"/>
</dbReference>
<keyword evidence="1" id="KW-0812">Transmembrane</keyword>
<gene>
    <name evidence="2" type="ORF">A6770_15050</name>
</gene>
<name>A0A367RM63_9NOSO</name>
<proteinExistence type="predicted"/>
<sequence length="240" mass="27085">MTKSSSDKFIPLVQELQEFVFSQTSSMTILRVLGYGLLLLALFDIVEMLIPPSFMNPAWEFQTFGSLVERVPVPLIGLALVFYGELHARAKWEFVTLKFLSWLTLLLAILFILLIPLSIGNTVRLTKQSYTQINTLSQQQISQAEQVEKRVSQATPQQIDNLLKSQGRSSNTKNPQELKSQVLSEVSKAKALIRNQAQATQSTQKLNLLKNSVKWNLGALVSAALFFTIWKITSWARLSR</sequence>
<dbReference type="AlphaFoldDB" id="A0A367RM63"/>
<protein>
    <submittedName>
        <fullName evidence="2">Uncharacterized protein</fullName>
    </submittedName>
</protein>
<dbReference type="InterPro" id="IPR047709">
    <property type="entry name" value="HpsJ-like"/>
</dbReference>